<reference evidence="2 3" key="1">
    <citation type="submission" date="2020-08" db="EMBL/GenBank/DDBJ databases">
        <title>Genomic Encyclopedia of Type Strains, Phase IV (KMG-IV): sequencing the most valuable type-strain genomes for metagenomic binning, comparative biology and taxonomic classification.</title>
        <authorList>
            <person name="Goeker M."/>
        </authorList>
    </citation>
    <scope>NUCLEOTIDE SEQUENCE [LARGE SCALE GENOMIC DNA]</scope>
    <source>
        <strain evidence="2 3">DSM 27057</strain>
    </source>
</reference>
<evidence type="ECO:0000313" key="3">
    <source>
        <dbReference type="Proteomes" id="UP000548867"/>
    </source>
</evidence>
<keyword evidence="3" id="KW-1185">Reference proteome</keyword>
<comment type="caution">
    <text evidence="2">The sequence shown here is derived from an EMBL/GenBank/DDBJ whole genome shotgun (WGS) entry which is preliminary data.</text>
</comment>
<evidence type="ECO:0000256" key="1">
    <source>
        <dbReference type="SAM" id="SignalP"/>
    </source>
</evidence>
<protein>
    <submittedName>
        <fullName evidence="2">Pimeloyl-ACP methyl ester carboxylesterase</fullName>
    </submittedName>
</protein>
<accession>A0A7W6CEI1</accession>
<name>A0A7W6CEI1_9SPHN</name>
<feature type="chain" id="PRO_5031573648" evidence="1">
    <location>
        <begin position="26"/>
        <end position="450"/>
    </location>
</feature>
<evidence type="ECO:0000313" key="2">
    <source>
        <dbReference type="EMBL" id="MBB3954362.1"/>
    </source>
</evidence>
<feature type="signal peptide" evidence="1">
    <location>
        <begin position="1"/>
        <end position="25"/>
    </location>
</feature>
<dbReference type="Gene3D" id="3.40.50.1820">
    <property type="entry name" value="alpha/beta hydrolase"/>
    <property type="match status" value="1"/>
</dbReference>
<sequence>MSAFHHRLRRALLPLSLALAAPAAAQTPVTTQFLRIAPGVPGVLYAPAQSGPKSSTGVLIMHSAADYLGFPGCTELARRGYRALCVNNSTSKSGAFNDGVIDQVMLEIKAAMLALRAQPGITRVVLLGHSGGGTVMSAYQMIAEGGVKSCQGAEKIWKCPDALAGLPAADGLMLVDSNWGLGAMTLFSLDPAVRDENDATHLDPTLDMFNPANGFKPAGSTYSPAFVQSFLRAEGQRSRAITARAQAALANIAAGKGPYQDDAPFTVAGASLLGGNNKLFSQDITLMAQTKAAHPLIHPDGSVTTQVVKTVRVPENTENLSPFYRRGALRTSVRSYLSTYAIRVGEDFSYDATGVKGVDWSSTYASPPGNVQGISAPLLVMGMTAHWEFLAAETIYDLARSRDKSLAFVEGADHLYVTCRPCEKVPGQYGDTQKTTYDYIDRWLSAPGRF</sequence>
<dbReference type="EMBL" id="JACIDX010000004">
    <property type="protein sequence ID" value="MBB3954362.1"/>
    <property type="molecule type" value="Genomic_DNA"/>
</dbReference>
<dbReference type="SUPFAM" id="SSF53474">
    <property type="entry name" value="alpha/beta-Hydrolases"/>
    <property type="match status" value="1"/>
</dbReference>
<dbReference type="Proteomes" id="UP000548867">
    <property type="component" value="Unassembled WGS sequence"/>
</dbReference>
<dbReference type="InterPro" id="IPR029058">
    <property type="entry name" value="AB_hydrolase_fold"/>
</dbReference>
<gene>
    <name evidence="2" type="ORF">GGR38_001289</name>
</gene>
<organism evidence="2 3">
    <name type="scientific">Novosphingobium sediminicola</name>
    <dbReference type="NCBI Taxonomy" id="563162"/>
    <lineage>
        <taxon>Bacteria</taxon>
        <taxon>Pseudomonadati</taxon>
        <taxon>Pseudomonadota</taxon>
        <taxon>Alphaproteobacteria</taxon>
        <taxon>Sphingomonadales</taxon>
        <taxon>Sphingomonadaceae</taxon>
        <taxon>Novosphingobium</taxon>
    </lineage>
</organism>
<keyword evidence="1" id="KW-0732">Signal</keyword>
<proteinExistence type="predicted"/>
<dbReference type="RefSeq" id="WP_183623797.1">
    <property type="nucleotide sequence ID" value="NZ_JACIDX010000004.1"/>
</dbReference>
<dbReference type="AlphaFoldDB" id="A0A7W6CEI1"/>